<name>A0A370KR25_9HYPH</name>
<proteinExistence type="predicted"/>
<dbReference type="EMBL" id="NAAC01000011">
    <property type="protein sequence ID" value="RDJ12259.1"/>
    <property type="molecule type" value="Genomic_DNA"/>
</dbReference>
<evidence type="ECO:0000256" key="1">
    <source>
        <dbReference type="SAM" id="MobiDB-lite"/>
    </source>
</evidence>
<feature type="region of interest" description="Disordered" evidence="1">
    <location>
        <begin position="39"/>
        <end position="62"/>
    </location>
</feature>
<protein>
    <submittedName>
        <fullName evidence="2">Uncharacterized protein</fullName>
    </submittedName>
</protein>
<dbReference type="AlphaFoldDB" id="A0A370KR25"/>
<accession>A0A370KR25</accession>
<evidence type="ECO:0000313" key="2">
    <source>
        <dbReference type="EMBL" id="RDJ12259.1"/>
    </source>
</evidence>
<sequence length="62" mass="6767">MVKPSWASQVCDRSDRLLEEADPFSSRIFARALLGAADRSRKTKNGAPCGAPSSFLPKQKTD</sequence>
<dbReference type="Proteomes" id="UP000254939">
    <property type="component" value="Unassembled WGS sequence"/>
</dbReference>
<evidence type="ECO:0000313" key="3">
    <source>
        <dbReference type="Proteomes" id="UP000254939"/>
    </source>
</evidence>
<comment type="caution">
    <text evidence="2">The sequence shown here is derived from an EMBL/GenBank/DDBJ whole genome shotgun (WGS) entry which is preliminary data.</text>
</comment>
<organism evidence="2 3">
    <name type="scientific">Rhizobium grahamii</name>
    <dbReference type="NCBI Taxonomy" id="1120045"/>
    <lineage>
        <taxon>Bacteria</taxon>
        <taxon>Pseudomonadati</taxon>
        <taxon>Pseudomonadota</taxon>
        <taxon>Alphaproteobacteria</taxon>
        <taxon>Hyphomicrobiales</taxon>
        <taxon>Rhizobiaceae</taxon>
        <taxon>Rhizobium/Agrobacterium group</taxon>
        <taxon>Rhizobium</taxon>
    </lineage>
</organism>
<reference evidence="2 3" key="1">
    <citation type="submission" date="2017-03" db="EMBL/GenBank/DDBJ databases">
        <title>Genome analysis of Rhizobial strains effectives or ineffectives for nitrogen fixation isolated from bean seeds.</title>
        <authorList>
            <person name="Peralta H."/>
            <person name="Aguilar-Vera A."/>
            <person name="Mora Y."/>
            <person name="Vargas-Lagunas C."/>
            <person name="Girard L."/>
            <person name="Mora J."/>
        </authorList>
    </citation>
    <scope>NUCLEOTIDE SEQUENCE [LARGE SCALE GENOMIC DNA]</scope>
    <source>
        <strain evidence="2 3">CCGM3</strain>
    </source>
</reference>
<gene>
    <name evidence="2" type="ORF">B5K06_10960</name>
</gene>